<proteinExistence type="predicted"/>
<dbReference type="InterPro" id="IPR008620">
    <property type="entry name" value="FixH"/>
</dbReference>
<dbReference type="Proteomes" id="UP001318321">
    <property type="component" value="Unassembled WGS sequence"/>
</dbReference>
<dbReference type="EMBL" id="JAAQTO010000011">
    <property type="protein sequence ID" value="NIC04664.1"/>
    <property type="molecule type" value="Genomic_DNA"/>
</dbReference>
<keyword evidence="1" id="KW-0472">Membrane</keyword>
<keyword evidence="1" id="KW-0812">Transmembrane</keyword>
<evidence type="ECO:0000313" key="2">
    <source>
        <dbReference type="EMBL" id="NIC04664.1"/>
    </source>
</evidence>
<feature type="transmembrane region" description="Helical" evidence="1">
    <location>
        <begin position="14"/>
        <end position="36"/>
    </location>
</feature>
<comment type="caution">
    <text evidence="2">The sequence shown here is derived from an EMBL/GenBank/DDBJ whole genome shotgun (WGS) entry which is preliminary data.</text>
</comment>
<reference evidence="2 3" key="1">
    <citation type="submission" date="2020-03" db="EMBL/GenBank/DDBJ databases">
        <title>Identification of Halomonas strains.</title>
        <authorList>
            <person name="Xiao Z."/>
            <person name="Dong F."/>
            <person name="Wang Z."/>
            <person name="Zhao J.-Y."/>
        </authorList>
    </citation>
    <scope>NUCLEOTIDE SEQUENCE [LARGE SCALE GENOMIC DNA]</scope>
    <source>
        <strain evidence="2 3">DX6</strain>
    </source>
</reference>
<protein>
    <submittedName>
        <fullName evidence="2">FixH family protein</fullName>
    </submittedName>
</protein>
<keyword evidence="3" id="KW-1185">Reference proteome</keyword>
<dbReference type="Pfam" id="PF05751">
    <property type="entry name" value="FixH"/>
    <property type="match status" value="1"/>
</dbReference>
<sequence>MTEMHTHAPWYKQFWPWFLLGLLFSAIIVSSTFAVLSVRSFDGMVQEDYYEHGRAINIVLAKQQRANELNLGADLRIDPLTSDIIVQLDGEDRPEQLHLRLIFPTQDDRDQDLTLVHVRDGRYLGQAPDNLRHRWYLQLQPSTEAAEWRLVGEARFPSEESFSLTPGVPQRS</sequence>
<evidence type="ECO:0000313" key="3">
    <source>
        <dbReference type="Proteomes" id="UP001318321"/>
    </source>
</evidence>
<keyword evidence="1" id="KW-1133">Transmembrane helix</keyword>
<accession>A0ABX0PP14</accession>
<organism evidence="2 3">
    <name type="scientific">Billgrantia bachuensis</name>
    <dbReference type="NCBI Taxonomy" id="2717286"/>
    <lineage>
        <taxon>Bacteria</taxon>
        <taxon>Pseudomonadati</taxon>
        <taxon>Pseudomonadota</taxon>
        <taxon>Gammaproteobacteria</taxon>
        <taxon>Oceanospirillales</taxon>
        <taxon>Halomonadaceae</taxon>
        <taxon>Billgrantia</taxon>
    </lineage>
</organism>
<evidence type="ECO:0000256" key="1">
    <source>
        <dbReference type="SAM" id="Phobius"/>
    </source>
</evidence>
<name>A0ABX0PP14_9GAMM</name>
<gene>
    <name evidence="2" type="ORF">HBJ55_04415</name>
</gene>